<evidence type="ECO:0000259" key="3">
    <source>
        <dbReference type="PROSITE" id="PS51671"/>
    </source>
</evidence>
<dbReference type="GO" id="GO:0016301">
    <property type="term" value="F:kinase activity"/>
    <property type="evidence" value="ECO:0007669"/>
    <property type="project" value="InterPro"/>
</dbReference>
<dbReference type="GO" id="GO:0009099">
    <property type="term" value="P:L-valine biosynthetic process"/>
    <property type="evidence" value="ECO:0007669"/>
    <property type="project" value="TreeGrafter"/>
</dbReference>
<proteinExistence type="predicted"/>
<dbReference type="Pfam" id="PF06414">
    <property type="entry name" value="Zeta_toxin"/>
    <property type="match status" value="1"/>
</dbReference>
<dbReference type="SUPFAM" id="SSF52540">
    <property type="entry name" value="P-loop containing nucleoside triphosphate hydrolases"/>
    <property type="match status" value="1"/>
</dbReference>
<dbReference type="InterPro" id="IPR027417">
    <property type="entry name" value="P-loop_NTPase"/>
</dbReference>
<dbReference type="eggNOG" id="ENOG502QU60">
    <property type="taxonomic scope" value="Eukaryota"/>
</dbReference>
<dbReference type="AlphaFoldDB" id="A0A024TMC9"/>
<dbReference type="Gene3D" id="3.40.50.300">
    <property type="entry name" value="P-loop containing nucleotide triphosphate hydrolases"/>
    <property type="match status" value="1"/>
</dbReference>
<gene>
    <name evidence="4" type="ORF">H310_11732</name>
</gene>
<evidence type="ECO:0000256" key="2">
    <source>
        <dbReference type="ARBA" id="ARBA00022840"/>
    </source>
</evidence>
<dbReference type="Gene3D" id="3.30.70.260">
    <property type="match status" value="1"/>
</dbReference>
<dbReference type="PROSITE" id="PS51671">
    <property type="entry name" value="ACT"/>
    <property type="match status" value="1"/>
</dbReference>
<dbReference type="PANTHER" id="PTHR30239:SF0">
    <property type="entry name" value="ACETOLACTATE SYNTHASE SMALL SUBUNIT 1, CHLOROPLASTIC"/>
    <property type="match status" value="1"/>
</dbReference>
<dbReference type="InterPro" id="IPR004789">
    <property type="entry name" value="Acetalactate_synth_ssu"/>
</dbReference>
<evidence type="ECO:0000256" key="1">
    <source>
        <dbReference type="ARBA" id="ARBA00022741"/>
    </source>
</evidence>
<sequence>MWLPRVRRSAVMADNFRRALFSTTKNCREEERFFSLLVVNRPGTLAQIAQAFSALHTNVGSLSVQQTVVPELSRMTISASVSDHTTARILRRLRRMVCVTFYHVTTMHQCLLDEACVVQSQLLLRLTVPPSQMDVVKGLLVKYNGRLIEDDSNFSDTSIVVPPSSSEVDCENEPSSRFPSTIVHVVNAPHLLNTLIHRLDLEGVAIRECQTAGPCFLDIYTQSTLQPKPLHTTSPTTARPEYSNSRRKLHDRIAAQLYFPEHVPSLLRHPKFILLLGIPGAGKSSILSELDQTERIVLNDFVNFDVDDVIALLPEFYKAMLNIGLGNLQDEEPTDPHTRYNQCQEEAKYIMDQNLKQATAERRNVILHGSGRSLEKYQDLIRRLDPRYEVHVMCVDIPLDLAMERVESRSKGYGRKVPKAFVEDAARRIRETFPTLANALPYAHVFDNTQSPPALVWSKQQHRVVVQEPDHPIQRKYGL</sequence>
<reference evidence="4" key="1">
    <citation type="submission" date="2013-12" db="EMBL/GenBank/DDBJ databases">
        <title>The Genome Sequence of Aphanomyces invadans NJM9701.</title>
        <authorList>
            <consortium name="The Broad Institute Genomics Platform"/>
            <person name="Russ C."/>
            <person name="Tyler B."/>
            <person name="van West P."/>
            <person name="Dieguez-Uribeondo J."/>
            <person name="Young S.K."/>
            <person name="Zeng Q."/>
            <person name="Gargeya S."/>
            <person name="Fitzgerald M."/>
            <person name="Abouelleil A."/>
            <person name="Alvarado L."/>
            <person name="Chapman S.B."/>
            <person name="Gainer-Dewar J."/>
            <person name="Goldberg J."/>
            <person name="Griggs A."/>
            <person name="Gujja S."/>
            <person name="Hansen M."/>
            <person name="Howarth C."/>
            <person name="Imamovic A."/>
            <person name="Ireland A."/>
            <person name="Larimer J."/>
            <person name="McCowan C."/>
            <person name="Murphy C."/>
            <person name="Pearson M."/>
            <person name="Poon T.W."/>
            <person name="Priest M."/>
            <person name="Roberts A."/>
            <person name="Saif S."/>
            <person name="Shea T."/>
            <person name="Sykes S."/>
            <person name="Wortman J."/>
            <person name="Nusbaum C."/>
            <person name="Birren B."/>
        </authorList>
    </citation>
    <scope>NUCLEOTIDE SEQUENCE [LARGE SCALE GENOMIC DNA]</scope>
    <source>
        <strain evidence="4">NJM9701</strain>
    </source>
</reference>
<dbReference type="Pfam" id="PF22629">
    <property type="entry name" value="ACT_AHAS_ss"/>
    <property type="match status" value="1"/>
</dbReference>
<keyword evidence="2" id="KW-0067">ATP-binding</keyword>
<dbReference type="SUPFAM" id="SSF55021">
    <property type="entry name" value="ACT-like"/>
    <property type="match status" value="1"/>
</dbReference>
<dbReference type="InterPro" id="IPR054480">
    <property type="entry name" value="AHAS_small-like_ACT"/>
</dbReference>
<dbReference type="VEuPathDB" id="FungiDB:H310_11732"/>
<keyword evidence="1" id="KW-0547">Nucleotide-binding</keyword>
<dbReference type="InterPro" id="IPR045865">
    <property type="entry name" value="ACT-like_dom_sf"/>
</dbReference>
<dbReference type="InterPro" id="IPR002912">
    <property type="entry name" value="ACT_dom"/>
</dbReference>
<dbReference type="GO" id="GO:0005524">
    <property type="term" value="F:ATP binding"/>
    <property type="evidence" value="ECO:0007669"/>
    <property type="project" value="UniProtKB-KW"/>
</dbReference>
<dbReference type="GeneID" id="20088782"/>
<dbReference type="GO" id="GO:1990610">
    <property type="term" value="F:acetolactate synthase regulator activity"/>
    <property type="evidence" value="ECO:0007669"/>
    <property type="project" value="InterPro"/>
</dbReference>
<name>A0A024TMC9_9STRA</name>
<dbReference type="GO" id="GO:0003984">
    <property type="term" value="F:acetolactate synthase activity"/>
    <property type="evidence" value="ECO:0007669"/>
    <property type="project" value="TreeGrafter"/>
</dbReference>
<dbReference type="GO" id="GO:0009097">
    <property type="term" value="P:isoleucine biosynthetic process"/>
    <property type="evidence" value="ECO:0007669"/>
    <property type="project" value="TreeGrafter"/>
</dbReference>
<feature type="domain" description="ACT" evidence="3">
    <location>
        <begin position="33"/>
        <end position="107"/>
    </location>
</feature>
<dbReference type="EMBL" id="KI913984">
    <property type="protein sequence ID" value="ETV94776.1"/>
    <property type="molecule type" value="Genomic_DNA"/>
</dbReference>
<dbReference type="PANTHER" id="PTHR30239">
    <property type="entry name" value="ACETOLACTATE SYNTHASE SMALL SUBUNIT"/>
    <property type="match status" value="1"/>
</dbReference>
<accession>A0A024TMC9</accession>
<dbReference type="OrthoDB" id="111864at2759"/>
<dbReference type="RefSeq" id="XP_008876721.1">
    <property type="nucleotide sequence ID" value="XM_008878499.1"/>
</dbReference>
<protein>
    <submittedName>
        <fullName evidence="4">Acetolactate synthase, small subunit</fullName>
    </submittedName>
</protein>
<dbReference type="InterPro" id="IPR010488">
    <property type="entry name" value="Zeta_toxin_domain"/>
</dbReference>
<dbReference type="GO" id="GO:0005829">
    <property type="term" value="C:cytosol"/>
    <property type="evidence" value="ECO:0007669"/>
    <property type="project" value="TreeGrafter"/>
</dbReference>
<organism evidence="4">
    <name type="scientific">Aphanomyces invadans</name>
    <dbReference type="NCBI Taxonomy" id="157072"/>
    <lineage>
        <taxon>Eukaryota</taxon>
        <taxon>Sar</taxon>
        <taxon>Stramenopiles</taxon>
        <taxon>Oomycota</taxon>
        <taxon>Saprolegniomycetes</taxon>
        <taxon>Saprolegniales</taxon>
        <taxon>Verrucalvaceae</taxon>
        <taxon>Aphanomyces</taxon>
    </lineage>
</organism>
<evidence type="ECO:0000313" key="4">
    <source>
        <dbReference type="EMBL" id="ETV94776.1"/>
    </source>
</evidence>